<dbReference type="AlphaFoldDB" id="A0A1H1BMW3"/>
<proteinExistence type="predicted"/>
<dbReference type="Proteomes" id="UP000183053">
    <property type="component" value="Unassembled WGS sequence"/>
</dbReference>
<organism evidence="2 3">
    <name type="scientific">Tsukamurella pulmonis</name>
    <dbReference type="NCBI Taxonomy" id="47312"/>
    <lineage>
        <taxon>Bacteria</taxon>
        <taxon>Bacillati</taxon>
        <taxon>Actinomycetota</taxon>
        <taxon>Actinomycetes</taxon>
        <taxon>Mycobacteriales</taxon>
        <taxon>Tsukamurellaceae</taxon>
        <taxon>Tsukamurella</taxon>
    </lineage>
</organism>
<accession>A0A1H1BMW3</accession>
<evidence type="ECO:0000313" key="2">
    <source>
        <dbReference type="EMBL" id="SDQ53294.1"/>
    </source>
</evidence>
<sequence length="47" mass="4958">MTRDEIRAAGAKAAQGAPPLKPEQRAMIRAAFASRPVCHPTSRQAAA</sequence>
<dbReference type="STRING" id="47312.SAMN04489765_0772"/>
<keyword evidence="3" id="KW-1185">Reference proteome</keyword>
<evidence type="ECO:0000313" key="3">
    <source>
        <dbReference type="Proteomes" id="UP000183053"/>
    </source>
</evidence>
<gene>
    <name evidence="2" type="ORF">SAMN04489765_0772</name>
</gene>
<name>A0A1H1BMW3_9ACTN</name>
<evidence type="ECO:0000256" key="1">
    <source>
        <dbReference type="SAM" id="MobiDB-lite"/>
    </source>
</evidence>
<feature type="compositionally biased region" description="Low complexity" evidence="1">
    <location>
        <begin position="8"/>
        <end position="17"/>
    </location>
</feature>
<protein>
    <submittedName>
        <fullName evidence="2">Uncharacterized protein</fullName>
    </submittedName>
</protein>
<feature type="region of interest" description="Disordered" evidence="1">
    <location>
        <begin position="1"/>
        <end position="22"/>
    </location>
</feature>
<dbReference type="RefSeq" id="WP_156483199.1">
    <property type="nucleotide sequence ID" value="NZ_FNLF01000002.1"/>
</dbReference>
<dbReference type="EMBL" id="FNLF01000002">
    <property type="protein sequence ID" value="SDQ53294.1"/>
    <property type="molecule type" value="Genomic_DNA"/>
</dbReference>
<reference evidence="3" key="1">
    <citation type="submission" date="2016-10" db="EMBL/GenBank/DDBJ databases">
        <authorList>
            <person name="Varghese N."/>
            <person name="Submissions S."/>
        </authorList>
    </citation>
    <scope>NUCLEOTIDE SEQUENCE [LARGE SCALE GENOMIC DNA]</scope>
    <source>
        <strain evidence="3">DSM 44142</strain>
    </source>
</reference>